<accession>A0A4C1UTC2</accession>
<protein>
    <submittedName>
        <fullName evidence="1">Uncharacterized protein</fullName>
    </submittedName>
</protein>
<keyword evidence="2" id="KW-1185">Reference proteome</keyword>
<name>A0A4C1UTC2_EUMVA</name>
<evidence type="ECO:0000313" key="1">
    <source>
        <dbReference type="EMBL" id="GBP29480.1"/>
    </source>
</evidence>
<dbReference type="EMBL" id="BGZK01000220">
    <property type="protein sequence ID" value="GBP29480.1"/>
    <property type="molecule type" value="Genomic_DNA"/>
</dbReference>
<organism evidence="1 2">
    <name type="scientific">Eumeta variegata</name>
    <name type="common">Bagworm moth</name>
    <name type="synonym">Eumeta japonica</name>
    <dbReference type="NCBI Taxonomy" id="151549"/>
    <lineage>
        <taxon>Eukaryota</taxon>
        <taxon>Metazoa</taxon>
        <taxon>Ecdysozoa</taxon>
        <taxon>Arthropoda</taxon>
        <taxon>Hexapoda</taxon>
        <taxon>Insecta</taxon>
        <taxon>Pterygota</taxon>
        <taxon>Neoptera</taxon>
        <taxon>Endopterygota</taxon>
        <taxon>Lepidoptera</taxon>
        <taxon>Glossata</taxon>
        <taxon>Ditrysia</taxon>
        <taxon>Tineoidea</taxon>
        <taxon>Psychidae</taxon>
        <taxon>Oiketicinae</taxon>
        <taxon>Eumeta</taxon>
    </lineage>
</organism>
<dbReference type="Proteomes" id="UP000299102">
    <property type="component" value="Unassembled WGS sequence"/>
</dbReference>
<reference evidence="1 2" key="1">
    <citation type="journal article" date="2019" name="Commun. Biol.">
        <title>The bagworm genome reveals a unique fibroin gene that provides high tensile strength.</title>
        <authorList>
            <person name="Kono N."/>
            <person name="Nakamura H."/>
            <person name="Ohtoshi R."/>
            <person name="Tomita M."/>
            <person name="Numata K."/>
            <person name="Arakawa K."/>
        </authorList>
    </citation>
    <scope>NUCLEOTIDE SEQUENCE [LARGE SCALE GENOMIC DNA]</scope>
</reference>
<gene>
    <name evidence="1" type="ORF">EVAR_22093_1</name>
</gene>
<comment type="caution">
    <text evidence="1">The sequence shown here is derived from an EMBL/GenBank/DDBJ whole genome shotgun (WGS) entry which is preliminary data.</text>
</comment>
<evidence type="ECO:0000313" key="2">
    <source>
        <dbReference type="Proteomes" id="UP000299102"/>
    </source>
</evidence>
<dbReference type="AlphaFoldDB" id="A0A4C1UTC2"/>
<sequence>MYRHNSAVVEAILSAERLIVSFQRAIREGRGAGGARPSFEWSHSDISFVCRLQRNESPSQDWKSLSFHVAFDFERIDSPRNLAIEAKGELGGLKNISKEVKEFIIGKLVVINELAFRLEEFRSRNIAELERKKAGKARELEATE</sequence>
<proteinExistence type="predicted"/>